<name>A0ABV3TBX7_9GAMM</name>
<dbReference type="RefSeq" id="WP_367958626.1">
    <property type="nucleotide sequence ID" value="NZ_JBAKFK010000002.1"/>
</dbReference>
<comment type="caution">
    <text evidence="2">The sequence shown here is derived from an EMBL/GenBank/DDBJ whole genome shotgun (WGS) entry which is preliminary data.</text>
</comment>
<dbReference type="EMBL" id="JBAKFM010000002">
    <property type="protein sequence ID" value="MEX0469140.1"/>
    <property type="molecule type" value="Genomic_DNA"/>
</dbReference>
<sequence length="139" mass="15297">MYDMMKTLMNNEMLTKYNEQAEQLVMGPSRSYAKLAVDYAEKMVNAQMEAAKTYTDIGMRQARAALDIKDAEALKAYADEQQAVAKDVSERVKSDAEKVVGMNQQFADEARKLVESSVKAASETATENVNAAQKAAKAS</sequence>
<evidence type="ECO:0000313" key="3">
    <source>
        <dbReference type="Proteomes" id="UP001556709"/>
    </source>
</evidence>
<accession>A0ABV3TBX7</accession>
<protein>
    <submittedName>
        <fullName evidence="2">Phasin family protein</fullName>
    </submittedName>
</protein>
<reference evidence="2 3" key="1">
    <citation type="submission" date="2024-02" db="EMBL/GenBank/DDBJ databases">
        <title>New especies of Spiribacter isolated from saline water.</title>
        <authorList>
            <person name="Leon M.J."/>
            <person name="De La Haba R."/>
            <person name="Sanchez-Porro C."/>
            <person name="Ventosa A."/>
        </authorList>
    </citation>
    <scope>NUCLEOTIDE SEQUENCE [LARGE SCALE GENOMIC DNA]</scope>
    <source>
        <strain evidence="3">ag22IC6-390</strain>
    </source>
</reference>
<evidence type="ECO:0000313" key="2">
    <source>
        <dbReference type="EMBL" id="MEX0469140.1"/>
    </source>
</evidence>
<dbReference type="Pfam" id="PF09361">
    <property type="entry name" value="Phasin_2"/>
    <property type="match status" value="1"/>
</dbReference>
<feature type="domain" description="Phasin" evidence="1">
    <location>
        <begin position="26"/>
        <end position="117"/>
    </location>
</feature>
<gene>
    <name evidence="2" type="ORF">V6X73_05305</name>
</gene>
<evidence type="ECO:0000259" key="1">
    <source>
        <dbReference type="Pfam" id="PF09361"/>
    </source>
</evidence>
<keyword evidence="3" id="KW-1185">Reference proteome</keyword>
<proteinExistence type="predicted"/>
<dbReference type="Proteomes" id="UP001556709">
    <property type="component" value="Unassembled WGS sequence"/>
</dbReference>
<organism evidence="2 3">
    <name type="scientific">Spiribacter pallidus</name>
    <dbReference type="NCBI Taxonomy" id="1987936"/>
    <lineage>
        <taxon>Bacteria</taxon>
        <taxon>Pseudomonadati</taxon>
        <taxon>Pseudomonadota</taxon>
        <taxon>Gammaproteobacteria</taxon>
        <taxon>Chromatiales</taxon>
        <taxon>Ectothiorhodospiraceae</taxon>
        <taxon>Spiribacter</taxon>
    </lineage>
</organism>
<dbReference type="InterPro" id="IPR018968">
    <property type="entry name" value="Phasin"/>
</dbReference>